<dbReference type="Pfam" id="PF13439">
    <property type="entry name" value="Glyco_transf_4"/>
    <property type="match status" value="1"/>
</dbReference>
<dbReference type="SUPFAM" id="SSF53756">
    <property type="entry name" value="UDP-Glycosyltransferase/glycogen phosphorylase"/>
    <property type="match status" value="1"/>
</dbReference>
<dbReference type="GO" id="GO:0016757">
    <property type="term" value="F:glycosyltransferase activity"/>
    <property type="evidence" value="ECO:0007669"/>
    <property type="project" value="InterPro"/>
</dbReference>
<protein>
    <submittedName>
        <fullName evidence="3">Glycosyltransferase family 4 protein</fullName>
    </submittedName>
</protein>
<accession>A0AAE9ZDU6</accession>
<dbReference type="CDD" id="cd03794">
    <property type="entry name" value="GT4_WbuB-like"/>
    <property type="match status" value="1"/>
</dbReference>
<gene>
    <name evidence="3" type="ORF">PUV54_07235</name>
</gene>
<dbReference type="KEGG" id="hfl:PUV54_07235"/>
<reference evidence="3" key="1">
    <citation type="submission" date="2023-02" db="EMBL/GenBank/DDBJ databases">
        <title>Genome sequence of Hyphococcus flavus.</title>
        <authorList>
            <person name="Rong J.-C."/>
            <person name="Zhao Q."/>
            <person name="Yi M."/>
            <person name="Wu J.-Y."/>
        </authorList>
    </citation>
    <scope>NUCLEOTIDE SEQUENCE</scope>
    <source>
        <strain evidence="3">MCCC 1K03223</strain>
    </source>
</reference>
<proteinExistence type="predicted"/>
<evidence type="ECO:0000259" key="1">
    <source>
        <dbReference type="Pfam" id="PF00534"/>
    </source>
</evidence>
<dbReference type="Proteomes" id="UP001214043">
    <property type="component" value="Chromosome"/>
</dbReference>
<name>A0AAE9ZDU6_9PROT</name>
<organism evidence="3 4">
    <name type="scientific">Hyphococcus flavus</name>
    <dbReference type="NCBI Taxonomy" id="1866326"/>
    <lineage>
        <taxon>Bacteria</taxon>
        <taxon>Pseudomonadati</taxon>
        <taxon>Pseudomonadota</taxon>
        <taxon>Alphaproteobacteria</taxon>
        <taxon>Parvularculales</taxon>
        <taxon>Parvularculaceae</taxon>
        <taxon>Hyphococcus</taxon>
    </lineage>
</organism>
<dbReference type="AlphaFoldDB" id="A0AAE9ZDU6"/>
<dbReference type="Gene3D" id="3.40.50.2000">
    <property type="entry name" value="Glycogen Phosphorylase B"/>
    <property type="match status" value="2"/>
</dbReference>
<evidence type="ECO:0000313" key="3">
    <source>
        <dbReference type="EMBL" id="WDI32989.1"/>
    </source>
</evidence>
<dbReference type="Pfam" id="PF00534">
    <property type="entry name" value="Glycos_transf_1"/>
    <property type="match status" value="1"/>
</dbReference>
<dbReference type="PANTHER" id="PTHR12526">
    <property type="entry name" value="GLYCOSYLTRANSFERASE"/>
    <property type="match status" value="1"/>
</dbReference>
<dbReference type="RefSeq" id="WP_274494945.1">
    <property type="nucleotide sequence ID" value="NZ_CP118166.1"/>
</dbReference>
<sequence length="382" mass="42320">MKVLYSHRTQSADGQWVHIEALTRALEARGHEIIMAGPASAGAKQLDAKKPGLRAHLPGAIYECAEFAYSARGYVRMAKCAQAQSPDVLYERYNLHYFAGVWLRRRTGVPLILEVNSPLAEERKVHGNLAFKGFARRNEAMIWRAADKVLPVTNTLAEYVRAAGVAEENIEVIQNGVDQAFLEHVDPSPVRERYGLQGKLVLGFSGFVREWHGVDRALRYLAQSGREDLHLLVVGDGPAIAPLQSLAQELGVAQQLTVTGVVQRDAMPTYVSAFDIALQPAVVEYASPLKLFEYMALGKPVLAPDAPNIMEVLKDGEDGLLFRGEGFAAALDMLVNKADLRRKLGAGARETIQRQDYTWAGNARRVETIMEKLARQRHDNRN</sequence>
<keyword evidence="4" id="KW-1185">Reference proteome</keyword>
<evidence type="ECO:0000259" key="2">
    <source>
        <dbReference type="Pfam" id="PF13439"/>
    </source>
</evidence>
<dbReference type="InterPro" id="IPR028098">
    <property type="entry name" value="Glyco_trans_4-like_N"/>
</dbReference>
<evidence type="ECO:0000313" key="4">
    <source>
        <dbReference type="Proteomes" id="UP001214043"/>
    </source>
</evidence>
<feature type="domain" description="Glycosyl transferase family 1" evidence="1">
    <location>
        <begin position="197"/>
        <end position="350"/>
    </location>
</feature>
<feature type="domain" description="Glycosyltransferase subfamily 4-like N-terminal" evidence="2">
    <location>
        <begin position="13"/>
        <end position="179"/>
    </location>
</feature>
<dbReference type="InterPro" id="IPR001296">
    <property type="entry name" value="Glyco_trans_1"/>
</dbReference>
<dbReference type="EMBL" id="CP118166">
    <property type="protein sequence ID" value="WDI32989.1"/>
    <property type="molecule type" value="Genomic_DNA"/>
</dbReference>